<feature type="region of interest" description="Disordered" evidence="1">
    <location>
        <begin position="598"/>
        <end position="625"/>
    </location>
</feature>
<feature type="region of interest" description="Disordered" evidence="1">
    <location>
        <begin position="51"/>
        <end position="79"/>
    </location>
</feature>
<gene>
    <name evidence="3" type="primary">gyp3</name>
    <name evidence="3" type="ORF">SOMG_04246</name>
</gene>
<dbReference type="GeneID" id="80877722"/>
<sequence length="641" mass="73623">MSDTTDLMGLSRNSSKEDQAILSDESSAFQSHDSSKLSSDFELEDVLDLYNDTTDDADDTEDTGPYMLSPSSSISSQGSKDLNSFIYPIYRRQHNKAKGNEGENEGESDFDTVVSNDHEVYSTCGFITDDSTKTDLPSLSKNNLGENVRLSWELSENNDSLAMNEFAATNHDHFSSKTSTKTNFTIKYNDDKKDFSSKIYSDNLTFKINSINCDIKNDNGPLSQTFRCFNKFKQSHSEWDMYGFKKKGQFTSTDQYDSWFEVYSQYLKRREQKWKLLLAENGIDYSEGTPDIFPSRSAKVQRFIRKGIPYDFRGNAWFYYSGGYELCQRNPKLYETLWRCSCVRKPSDSELIERDLYRTFPDNIYFRSKPDQPLDPTGAPEQDSGIIMIAKLRRVLMSFATYLPENGYCQSLNFLAGFFLLFMSEEKAFWMLVITCRKYLPRMHDANLEGANIDQSVLMASVRESLPAVWSRINLNFDGMPVNDIVAKLPPITLVTAAWFMSAFVGVLPTETALRIWDCFFYEGSKVLFMTALCILRLGEDEIKSKNEQTDVFQVIQDLPKSLLDANAFVSLLFRRNFRRSPSQKDIDRRRQKIAKKRRKTVTQVERQEAEIPTPALTRSSSRFKGSHLISQLQNHLKKAS</sequence>
<organism evidence="3 4">
    <name type="scientific">Schizosaccharomyces osmophilus</name>
    <dbReference type="NCBI Taxonomy" id="2545709"/>
    <lineage>
        <taxon>Eukaryota</taxon>
        <taxon>Fungi</taxon>
        <taxon>Dikarya</taxon>
        <taxon>Ascomycota</taxon>
        <taxon>Taphrinomycotina</taxon>
        <taxon>Schizosaccharomycetes</taxon>
        <taxon>Schizosaccharomycetales</taxon>
        <taxon>Schizosaccharomycetaceae</taxon>
        <taxon>Schizosaccharomyces</taxon>
    </lineage>
</organism>
<protein>
    <submittedName>
        <fullName evidence="3">Rab GAP Gyp3</fullName>
    </submittedName>
</protein>
<dbReference type="GO" id="GO:0031267">
    <property type="term" value="F:small GTPase binding"/>
    <property type="evidence" value="ECO:0007669"/>
    <property type="project" value="TreeGrafter"/>
</dbReference>
<feature type="compositionally biased region" description="Low complexity" evidence="1">
    <location>
        <begin position="69"/>
        <end position="79"/>
    </location>
</feature>
<feature type="compositionally biased region" description="Acidic residues" evidence="1">
    <location>
        <begin position="51"/>
        <end position="62"/>
    </location>
</feature>
<dbReference type="Gene3D" id="1.10.472.80">
    <property type="entry name" value="Ypt/Rab-GAP domain of gyp1p, domain 3"/>
    <property type="match status" value="1"/>
</dbReference>
<evidence type="ECO:0000259" key="2">
    <source>
        <dbReference type="PROSITE" id="PS50086"/>
    </source>
</evidence>
<proteinExistence type="predicted"/>
<dbReference type="PANTHER" id="PTHR47219">
    <property type="entry name" value="RAB GTPASE-ACTIVATING PROTEIN 1-LIKE"/>
    <property type="match status" value="1"/>
</dbReference>
<dbReference type="AlphaFoldDB" id="A0AAE9WER7"/>
<dbReference type="SUPFAM" id="SSF47923">
    <property type="entry name" value="Ypt/Rab-GAP domain of gyp1p"/>
    <property type="match status" value="2"/>
</dbReference>
<feature type="domain" description="Rab-GAP TBC" evidence="2">
    <location>
        <begin position="307"/>
        <end position="524"/>
    </location>
</feature>
<dbReference type="Gene3D" id="1.10.8.270">
    <property type="entry name" value="putative rabgap domain of human tbc1 domain family member 14 like domains"/>
    <property type="match status" value="1"/>
</dbReference>
<keyword evidence="4" id="KW-1185">Reference proteome</keyword>
<dbReference type="Proteomes" id="UP001212411">
    <property type="component" value="Chromosome 3"/>
</dbReference>
<accession>A0AAE9WER7</accession>
<dbReference type="EMBL" id="CP115613">
    <property type="protein sequence ID" value="WBW74939.1"/>
    <property type="molecule type" value="Genomic_DNA"/>
</dbReference>
<reference evidence="3 4" key="1">
    <citation type="journal article" date="2023" name="G3 (Bethesda)">
        <title>A high-quality reference genome for the fission yeast Schizosaccharomyces osmophilus.</title>
        <authorList>
            <person name="Jia G.S."/>
            <person name="Zhang W.C."/>
            <person name="Liang Y."/>
            <person name="Liu X.H."/>
            <person name="Rhind N."/>
            <person name="Pidoux A."/>
            <person name="Brysch-Herzberg M."/>
            <person name="Du L.L."/>
        </authorList>
    </citation>
    <scope>NUCLEOTIDE SEQUENCE [LARGE SCALE GENOMIC DNA]</scope>
    <source>
        <strain evidence="3 4">CBS 15793</strain>
    </source>
</reference>
<name>A0AAE9WER7_9SCHI</name>
<dbReference type="RefSeq" id="XP_056039182.1">
    <property type="nucleotide sequence ID" value="XM_056183033.1"/>
</dbReference>
<dbReference type="PROSITE" id="PS50086">
    <property type="entry name" value="TBC_RABGAP"/>
    <property type="match status" value="1"/>
</dbReference>
<evidence type="ECO:0000313" key="3">
    <source>
        <dbReference type="EMBL" id="WBW74939.1"/>
    </source>
</evidence>
<evidence type="ECO:0000256" key="1">
    <source>
        <dbReference type="SAM" id="MobiDB-lite"/>
    </source>
</evidence>
<dbReference type="GO" id="GO:0005096">
    <property type="term" value="F:GTPase activator activity"/>
    <property type="evidence" value="ECO:0007669"/>
    <property type="project" value="TreeGrafter"/>
</dbReference>
<dbReference type="Pfam" id="PF00566">
    <property type="entry name" value="RabGAP-TBC"/>
    <property type="match status" value="1"/>
</dbReference>
<dbReference type="PANTHER" id="PTHR47219:SF20">
    <property type="entry name" value="TBC1 DOMAIN FAMILY MEMBER 2B"/>
    <property type="match status" value="1"/>
</dbReference>
<dbReference type="SMART" id="SM00164">
    <property type="entry name" value="TBC"/>
    <property type="match status" value="1"/>
</dbReference>
<feature type="compositionally biased region" description="Polar residues" evidence="1">
    <location>
        <begin position="24"/>
        <end position="38"/>
    </location>
</feature>
<feature type="region of interest" description="Disordered" evidence="1">
    <location>
        <begin position="1"/>
        <end position="39"/>
    </location>
</feature>
<dbReference type="InterPro" id="IPR035969">
    <property type="entry name" value="Rab-GAP_TBC_sf"/>
</dbReference>
<dbReference type="InterPro" id="IPR050302">
    <property type="entry name" value="Rab_GAP_TBC_domain"/>
</dbReference>
<evidence type="ECO:0000313" key="4">
    <source>
        <dbReference type="Proteomes" id="UP001212411"/>
    </source>
</evidence>
<dbReference type="InterPro" id="IPR000195">
    <property type="entry name" value="Rab-GAP-TBC_dom"/>
</dbReference>
<dbReference type="KEGG" id="som:SOMG_04246"/>